<dbReference type="GO" id="GO:0034213">
    <property type="term" value="P:quinolinate catabolic process"/>
    <property type="evidence" value="ECO:0007669"/>
    <property type="project" value="TreeGrafter"/>
</dbReference>
<keyword evidence="6 9" id="KW-0328">Glycosyltransferase</keyword>
<evidence type="ECO:0000256" key="3">
    <source>
        <dbReference type="ARBA" id="ARBA00009400"/>
    </source>
</evidence>
<keyword evidence="7 9" id="KW-0808">Transferase</keyword>
<evidence type="ECO:0000256" key="4">
    <source>
        <dbReference type="ARBA" id="ARBA00011944"/>
    </source>
</evidence>
<dbReference type="EMBL" id="JACHVB010000064">
    <property type="protein sequence ID" value="MBC2596309.1"/>
    <property type="molecule type" value="Genomic_DNA"/>
</dbReference>
<gene>
    <name evidence="13" type="primary">nadC</name>
    <name evidence="13" type="ORF">H5P28_18740</name>
</gene>
<comment type="similarity">
    <text evidence="3 9">Belongs to the NadC/ModD family.</text>
</comment>
<dbReference type="PANTHER" id="PTHR32179">
    <property type="entry name" value="NICOTINATE-NUCLEOTIDE PYROPHOSPHORYLASE [CARBOXYLATING]"/>
    <property type="match status" value="1"/>
</dbReference>
<feature type="domain" description="Quinolinate phosphoribosyl transferase N-terminal" evidence="12">
    <location>
        <begin position="51"/>
        <end position="135"/>
    </location>
</feature>
<dbReference type="InterPro" id="IPR013785">
    <property type="entry name" value="Aldolase_TIM"/>
</dbReference>
<dbReference type="InterPro" id="IPR022412">
    <property type="entry name" value="Quinolinate_PRibosylTrfase_N"/>
</dbReference>
<comment type="caution">
    <text evidence="13">The sequence shown here is derived from an EMBL/GenBank/DDBJ whole genome shotgun (WGS) entry which is preliminary data.</text>
</comment>
<dbReference type="UniPathway" id="UPA00253">
    <property type="reaction ID" value="UER00331"/>
</dbReference>
<dbReference type="PIRSF" id="PIRSF006250">
    <property type="entry name" value="NadC_ModD"/>
    <property type="match status" value="1"/>
</dbReference>
<evidence type="ECO:0000256" key="8">
    <source>
        <dbReference type="ARBA" id="ARBA00033102"/>
    </source>
</evidence>
<organism evidence="13 14">
    <name type="scientific">Ruficoccus amylovorans</name>
    <dbReference type="NCBI Taxonomy" id="1804625"/>
    <lineage>
        <taxon>Bacteria</taxon>
        <taxon>Pseudomonadati</taxon>
        <taxon>Verrucomicrobiota</taxon>
        <taxon>Opitutia</taxon>
        <taxon>Puniceicoccales</taxon>
        <taxon>Cerasicoccaceae</taxon>
        <taxon>Ruficoccus</taxon>
    </lineage>
</organism>
<proteinExistence type="inferred from homology"/>
<feature type="binding site" evidence="10">
    <location>
        <position position="226"/>
    </location>
    <ligand>
        <name>substrate</name>
    </ligand>
</feature>
<dbReference type="Pfam" id="PF02749">
    <property type="entry name" value="QRPTase_N"/>
    <property type="match status" value="1"/>
</dbReference>
<dbReference type="Gene3D" id="3.20.20.70">
    <property type="entry name" value="Aldolase class I"/>
    <property type="match status" value="1"/>
</dbReference>
<dbReference type="Proteomes" id="UP000546464">
    <property type="component" value="Unassembled WGS sequence"/>
</dbReference>
<dbReference type="SUPFAM" id="SSF54675">
    <property type="entry name" value="Nicotinate/Quinolinate PRTase N-terminal domain-like"/>
    <property type="match status" value="1"/>
</dbReference>
<evidence type="ECO:0000313" key="13">
    <source>
        <dbReference type="EMBL" id="MBC2596309.1"/>
    </source>
</evidence>
<evidence type="ECO:0000256" key="10">
    <source>
        <dbReference type="PIRSR" id="PIRSR006250-1"/>
    </source>
</evidence>
<protein>
    <recommendedName>
        <fullName evidence="4">nicotinate-nucleotide diphosphorylase (carboxylating)</fullName>
        <ecNumber evidence="4">2.4.2.19</ecNumber>
    </recommendedName>
    <alternativeName>
        <fullName evidence="8">Quinolinate phosphoribosyltransferase [decarboxylating]</fullName>
    </alternativeName>
</protein>
<dbReference type="GO" id="GO:0005737">
    <property type="term" value="C:cytoplasm"/>
    <property type="evidence" value="ECO:0007669"/>
    <property type="project" value="TreeGrafter"/>
</dbReference>
<dbReference type="InterPro" id="IPR002638">
    <property type="entry name" value="Quinolinate_PRibosylTrfase_C"/>
</dbReference>
<dbReference type="InterPro" id="IPR037128">
    <property type="entry name" value="Quinolinate_PRibosylTase_N_sf"/>
</dbReference>
<feature type="binding site" evidence="10">
    <location>
        <position position="247"/>
    </location>
    <ligand>
        <name>substrate</name>
    </ligand>
</feature>
<comment type="function">
    <text evidence="1">Involved in the catabolism of quinolinic acid (QA).</text>
</comment>
<dbReference type="FunFam" id="3.20.20.70:FF:000030">
    <property type="entry name" value="Nicotinate-nucleotide pyrophosphorylase, carboxylating"/>
    <property type="match status" value="1"/>
</dbReference>
<dbReference type="InterPro" id="IPR004393">
    <property type="entry name" value="NadC"/>
</dbReference>
<accession>A0A842HIW5</accession>
<dbReference type="InterPro" id="IPR036068">
    <property type="entry name" value="Nicotinate_pribotase-like_C"/>
</dbReference>
<evidence type="ECO:0000256" key="7">
    <source>
        <dbReference type="ARBA" id="ARBA00022679"/>
    </source>
</evidence>
<feature type="binding site" evidence="10">
    <location>
        <begin position="291"/>
        <end position="293"/>
    </location>
    <ligand>
        <name>substrate</name>
    </ligand>
</feature>
<dbReference type="NCBIfam" id="TIGR00078">
    <property type="entry name" value="nadC"/>
    <property type="match status" value="1"/>
</dbReference>
<evidence type="ECO:0000256" key="6">
    <source>
        <dbReference type="ARBA" id="ARBA00022676"/>
    </source>
</evidence>
<name>A0A842HIW5_9BACT</name>
<evidence type="ECO:0000313" key="14">
    <source>
        <dbReference type="Proteomes" id="UP000546464"/>
    </source>
</evidence>
<feature type="domain" description="Quinolinate phosphoribosyl transferase C-terminal" evidence="11">
    <location>
        <begin position="137"/>
        <end position="306"/>
    </location>
</feature>
<feature type="binding site" evidence="10">
    <location>
        <begin position="270"/>
        <end position="272"/>
    </location>
    <ligand>
        <name>substrate</name>
    </ligand>
</feature>
<dbReference type="Gene3D" id="3.90.1170.20">
    <property type="entry name" value="Quinolinate phosphoribosyl transferase, N-terminal domain"/>
    <property type="match status" value="1"/>
</dbReference>
<evidence type="ECO:0000256" key="2">
    <source>
        <dbReference type="ARBA" id="ARBA00004893"/>
    </source>
</evidence>
<dbReference type="RefSeq" id="WP_185677223.1">
    <property type="nucleotide sequence ID" value="NZ_JACHVB010000064.1"/>
</dbReference>
<reference evidence="13 14" key="1">
    <citation type="submission" date="2020-07" db="EMBL/GenBank/DDBJ databases">
        <authorList>
            <person name="Feng X."/>
        </authorList>
    </citation>
    <scope>NUCLEOTIDE SEQUENCE [LARGE SCALE GENOMIC DNA]</scope>
    <source>
        <strain evidence="13 14">JCM31066</strain>
    </source>
</reference>
<sequence>MSKPQRHAGHLLRRLSWDELDPAWLRRLVEMARDEDLGGAGLRKPDCPGGDATTDLLAADARGTVELVAREPMRLCGLRLVPVILEVYGGGCEWSPLTADGTPLDEGGLIGRISGPVGTILRAERVMLNFLQRLSGIATTTAHYVTLLGQSGPRLLDTRKTTPGFRMLEKYAVATGGGWNHRLGLFDRIMFKDNHLAASDATVGERLAATVRAARERRPDLAVEVEVDHLEQIPPVLEAGADVILLDNFTTAGLREAVALIGDKAWTEASGGINEANAKSLASLGLDFVSSGAVVHRSRWMDIGLDWSSHG</sequence>
<feature type="binding site" evidence="10">
    <location>
        <begin position="158"/>
        <end position="160"/>
    </location>
    <ligand>
        <name>substrate</name>
    </ligand>
</feature>
<feature type="binding site" evidence="10">
    <location>
        <position position="192"/>
    </location>
    <ligand>
        <name>substrate</name>
    </ligand>
</feature>
<comment type="pathway">
    <text evidence="2">Cofactor biosynthesis; NAD(+) biosynthesis; nicotinate D-ribonucleotide from quinolinate: step 1/1.</text>
</comment>
<dbReference type="CDD" id="cd01572">
    <property type="entry name" value="QPRTase"/>
    <property type="match status" value="1"/>
</dbReference>
<dbReference type="PANTHER" id="PTHR32179:SF3">
    <property type="entry name" value="NICOTINATE-NUCLEOTIDE PYROPHOSPHORYLASE [CARBOXYLATING]"/>
    <property type="match status" value="1"/>
</dbReference>
<dbReference type="GO" id="GO:0009435">
    <property type="term" value="P:NAD+ biosynthetic process"/>
    <property type="evidence" value="ECO:0007669"/>
    <property type="project" value="UniProtKB-UniPathway"/>
</dbReference>
<evidence type="ECO:0000256" key="9">
    <source>
        <dbReference type="PIRNR" id="PIRNR006250"/>
    </source>
</evidence>
<dbReference type="InterPro" id="IPR027277">
    <property type="entry name" value="NadC/ModD"/>
</dbReference>
<keyword evidence="14" id="KW-1185">Reference proteome</keyword>
<evidence type="ECO:0000259" key="11">
    <source>
        <dbReference type="Pfam" id="PF01729"/>
    </source>
</evidence>
<feature type="binding site" evidence="10">
    <location>
        <position position="125"/>
    </location>
    <ligand>
        <name>substrate</name>
    </ligand>
</feature>
<feature type="binding site" evidence="10">
    <location>
        <position position="182"/>
    </location>
    <ligand>
        <name>substrate</name>
    </ligand>
</feature>
<evidence type="ECO:0000256" key="5">
    <source>
        <dbReference type="ARBA" id="ARBA00022642"/>
    </source>
</evidence>
<dbReference type="EC" id="2.4.2.19" evidence="4"/>
<keyword evidence="5" id="KW-0662">Pyridine nucleotide biosynthesis</keyword>
<dbReference type="Pfam" id="PF01729">
    <property type="entry name" value="QRPTase_C"/>
    <property type="match status" value="1"/>
</dbReference>
<dbReference type="SUPFAM" id="SSF51690">
    <property type="entry name" value="Nicotinate/Quinolinate PRTase C-terminal domain-like"/>
    <property type="match status" value="1"/>
</dbReference>
<evidence type="ECO:0000256" key="1">
    <source>
        <dbReference type="ARBA" id="ARBA00003237"/>
    </source>
</evidence>
<dbReference type="AlphaFoldDB" id="A0A842HIW5"/>
<dbReference type="GO" id="GO:0004514">
    <property type="term" value="F:nicotinate-nucleotide diphosphorylase (carboxylating) activity"/>
    <property type="evidence" value="ECO:0007669"/>
    <property type="project" value="UniProtKB-EC"/>
</dbReference>
<evidence type="ECO:0000259" key="12">
    <source>
        <dbReference type="Pfam" id="PF02749"/>
    </source>
</evidence>